<organism evidence="5 6">
    <name type="scientific">Heterocephalus glaber</name>
    <name type="common">Naked mole rat</name>
    <dbReference type="NCBI Taxonomy" id="10181"/>
    <lineage>
        <taxon>Eukaryota</taxon>
        <taxon>Metazoa</taxon>
        <taxon>Chordata</taxon>
        <taxon>Craniata</taxon>
        <taxon>Vertebrata</taxon>
        <taxon>Euteleostomi</taxon>
        <taxon>Mammalia</taxon>
        <taxon>Eutheria</taxon>
        <taxon>Euarchontoglires</taxon>
        <taxon>Glires</taxon>
        <taxon>Rodentia</taxon>
        <taxon>Hystricomorpha</taxon>
        <taxon>Bathyergidae</taxon>
        <taxon>Heterocephalus</taxon>
    </lineage>
</organism>
<dbReference type="AlphaFoldDB" id="A0AAX6SRJ7"/>
<dbReference type="GO" id="GO:0007130">
    <property type="term" value="P:synaptonemal complex assembly"/>
    <property type="evidence" value="ECO:0007669"/>
    <property type="project" value="InterPro"/>
</dbReference>
<dbReference type="GO" id="GO:0000795">
    <property type="term" value="C:synaptonemal complex"/>
    <property type="evidence" value="ECO:0007669"/>
    <property type="project" value="InterPro"/>
</dbReference>
<dbReference type="InterPro" id="IPR026676">
    <property type="entry name" value="SYCE1"/>
</dbReference>
<evidence type="ECO:0000256" key="2">
    <source>
        <dbReference type="ARBA" id="ARBA00023054"/>
    </source>
</evidence>
<accession>A0AAX6SRJ7</accession>
<feature type="region of interest" description="Disordered" evidence="4">
    <location>
        <begin position="1"/>
        <end position="32"/>
    </location>
</feature>
<evidence type="ECO:0000313" key="6">
    <source>
        <dbReference type="RefSeq" id="XP_021112347.1"/>
    </source>
</evidence>
<keyword evidence="5" id="KW-1185">Reference proteome</keyword>
<dbReference type="GeneID" id="106009262"/>
<evidence type="ECO:0000256" key="3">
    <source>
        <dbReference type="ARBA" id="ARBA00023254"/>
    </source>
</evidence>
<name>A0AAX6SRJ7_HETGA</name>
<dbReference type="CTD" id="100130958"/>
<gene>
    <name evidence="6" type="primary">Syce1l</name>
</gene>
<reference evidence="6" key="1">
    <citation type="submission" date="2025-08" db="UniProtKB">
        <authorList>
            <consortium name="RefSeq"/>
        </authorList>
    </citation>
    <scope>IDENTIFICATION</scope>
</reference>
<evidence type="ECO:0000256" key="1">
    <source>
        <dbReference type="ARBA" id="ARBA00010094"/>
    </source>
</evidence>
<dbReference type="PANTHER" id="PTHR21731">
    <property type="entry name" value="SYNAPTONEMAL COMPLEX CENTRAL ELEMENT PROTEIN 1-LIKE"/>
    <property type="match status" value="1"/>
</dbReference>
<dbReference type="Pfam" id="PF15233">
    <property type="entry name" value="SYCE1"/>
    <property type="match status" value="1"/>
</dbReference>
<keyword evidence="3" id="KW-0469">Meiosis</keyword>
<sequence>MLPAAPCGPLASVHTEAPQGRSPSLQALTPSRASGFLSPQRQALMILRQHSQGAESEAARLDEDEQLEDLVAQHKDVWEFHVLELRLTREIRALQRSQEQLRAEGTLVRARLQEVERRLRLAAEVGGDPVVTD</sequence>
<comment type="similarity">
    <text evidence="1">Belongs to the SYCE family.</text>
</comment>
<keyword evidence="2" id="KW-0175">Coiled coil</keyword>
<evidence type="ECO:0000256" key="4">
    <source>
        <dbReference type="SAM" id="MobiDB-lite"/>
    </source>
</evidence>
<protein>
    <submittedName>
        <fullName evidence="6">Synaptonemal complex central element protein 1-like</fullName>
    </submittedName>
</protein>
<evidence type="ECO:0000313" key="5">
    <source>
        <dbReference type="Proteomes" id="UP000694906"/>
    </source>
</evidence>
<proteinExistence type="inferred from homology"/>
<dbReference type="RefSeq" id="XP_021112347.1">
    <property type="nucleotide sequence ID" value="XM_021256688.1"/>
</dbReference>
<dbReference type="PANTHER" id="PTHR21731:SF1">
    <property type="entry name" value="SYNAPTONEMAL COMPLEX CENTRAL ELEMENT PROTEIN 1-LIKE"/>
    <property type="match status" value="1"/>
</dbReference>
<feature type="compositionally biased region" description="Polar residues" evidence="4">
    <location>
        <begin position="21"/>
        <end position="32"/>
    </location>
</feature>
<dbReference type="Proteomes" id="UP000694906">
    <property type="component" value="Unplaced"/>
</dbReference>